<feature type="transmembrane region" description="Helical" evidence="10">
    <location>
        <begin position="868"/>
        <end position="890"/>
    </location>
</feature>
<dbReference type="GO" id="GO:0140359">
    <property type="term" value="F:ABC-type transporter activity"/>
    <property type="evidence" value="ECO:0007669"/>
    <property type="project" value="InterPro"/>
</dbReference>
<evidence type="ECO:0000256" key="10">
    <source>
        <dbReference type="SAM" id="Phobius"/>
    </source>
</evidence>
<feature type="transmembrane region" description="Helical" evidence="10">
    <location>
        <begin position="723"/>
        <end position="745"/>
    </location>
</feature>
<evidence type="ECO:0000259" key="11">
    <source>
        <dbReference type="PROSITE" id="PS50893"/>
    </source>
</evidence>
<evidence type="ECO:0000256" key="4">
    <source>
        <dbReference type="ARBA" id="ARBA00022692"/>
    </source>
</evidence>
<feature type="domain" description="ABC transporter" evidence="11">
    <location>
        <begin position="298"/>
        <end position="551"/>
    </location>
</feature>
<feature type="transmembrane region" description="Helical" evidence="10">
    <location>
        <begin position="785"/>
        <end position="807"/>
    </location>
</feature>
<keyword evidence="9 10" id="KW-0472">Membrane</keyword>
<dbReference type="GO" id="GO:0016887">
    <property type="term" value="F:ATP hydrolysis activity"/>
    <property type="evidence" value="ECO:0007669"/>
    <property type="project" value="InterPro"/>
</dbReference>
<feature type="transmembrane region" description="Helical" evidence="10">
    <location>
        <begin position="78"/>
        <end position="111"/>
    </location>
</feature>
<dbReference type="InterPro" id="IPR013525">
    <property type="entry name" value="ABC2_TM"/>
</dbReference>
<keyword evidence="4 10" id="KW-0812">Transmembrane</keyword>
<dbReference type="InterPro" id="IPR003593">
    <property type="entry name" value="AAA+_ATPase"/>
</dbReference>
<dbReference type="CDD" id="cd03232">
    <property type="entry name" value="ABCG_PDR_domain2"/>
    <property type="match status" value="1"/>
</dbReference>
<dbReference type="PROSITE" id="PS50893">
    <property type="entry name" value="ABC_TRANSPORTER_2"/>
    <property type="match status" value="1"/>
</dbReference>
<evidence type="ECO:0000256" key="9">
    <source>
        <dbReference type="ARBA" id="ARBA00023136"/>
    </source>
</evidence>
<dbReference type="EMBL" id="LIHL02000008">
    <property type="protein sequence ID" value="KAF5463244.1"/>
    <property type="molecule type" value="Genomic_DNA"/>
</dbReference>
<keyword evidence="6" id="KW-0547">Nucleotide-binding</keyword>
<dbReference type="Proteomes" id="UP000619265">
    <property type="component" value="Unassembled WGS sequence"/>
</dbReference>
<sequence length="898" mass="101785">MKRNSFIYIFKTSQLIIIACITMTVFLRSRMDIDVYYANYYMGALFYALVILLVDGIPEMSMTIQRLEVFYKQKAFYFYPAWAYAIPASILKIPLSFVESLVWTCFTYYVIGYSPEAQRFFRQFVLLFAVHLSSLSMFRFLASIFRTNNASFTAASMPVWLRWGFWVSPITYGEIGLSLNEFLAPRWQKLTSANTTIGQEILESRGLNFDGYLFWISLGALFGFTIVFNIGYILALSYLKSPGSSRVIISHEMLSKVPGSDDSHVGDHLDEKSKNSHLQANIGPKKGRMVLPFTPLTVVFEDVQYYVDTPLEMREQGFTNKRLQLLSDVTGALRPGVLTALMGVSGAGKTTLLDVLAGRKTSGYIEGQIKIGGYPKVQATFARISGYCEQTDIHSPQLTVEESVIFSAWLRLSAEVDPKTKAAFVDEVLETIELDKIKDALVGIPGATGLSNEQRKRLTIAVELVANPSIIFMDEPTTSLDARAAAIVMRAVKNVADMGRAIVCTIHQPSIHIFETFDELILLKTGGRMIYSGPLGQHSSRVIEYFEGIPKVPKIRENYNPSRWMLEVTSTSSEVELGVDFAQKYRESPLYENNKELARQLSSPPPGSTDLHFVSRFSQNGWGQVKSCLWKQHLTYWRNPAYNLTRMVHTLVTALVFGALYWNQGKKLNNQQNLFNIFGSMYTTVTLLGINNCTTVLPYIAAERNVMYRERFAGMYSSWAHSLAQVMVEIPYLFIETALFVTISYPMIGYFGSAYKVFWYFYAIFCSLLYYNYLGMLVMSLTPNFSVAAILCSAFYTILTLFAGFLVPEPKIPKWWIWLYYLTPTSWSLNGMLTSQYGDINKAIMVFGETKTVAAFLEDYFGFHHDHLAVVAVVLMAFPLVFASMFAYFVGRLNFLRR</sequence>
<comment type="caution">
    <text evidence="12">The sequence shown here is derived from an EMBL/GenBank/DDBJ whole genome shotgun (WGS) entry which is preliminary data.</text>
</comment>
<dbReference type="Gene3D" id="3.40.50.300">
    <property type="entry name" value="P-loop containing nucleotide triphosphate hydrolases"/>
    <property type="match status" value="1"/>
</dbReference>
<feature type="transmembrane region" description="Helical" evidence="10">
    <location>
        <begin position="212"/>
        <end position="239"/>
    </location>
</feature>
<proteinExistence type="inferred from homology"/>
<dbReference type="SMART" id="SM00382">
    <property type="entry name" value="AAA"/>
    <property type="match status" value="1"/>
</dbReference>
<evidence type="ECO:0000256" key="3">
    <source>
        <dbReference type="ARBA" id="ARBA00022448"/>
    </source>
</evidence>
<evidence type="ECO:0000256" key="5">
    <source>
        <dbReference type="ARBA" id="ARBA00022737"/>
    </source>
</evidence>
<evidence type="ECO:0000313" key="12">
    <source>
        <dbReference type="EMBL" id="KAF5463244.1"/>
    </source>
</evidence>
<dbReference type="InterPro" id="IPR013581">
    <property type="entry name" value="PDR_assoc"/>
</dbReference>
<feature type="transmembrane region" description="Helical" evidence="10">
    <location>
        <begin position="39"/>
        <end position="58"/>
    </location>
</feature>
<reference evidence="12" key="2">
    <citation type="submission" date="2020-03" db="EMBL/GenBank/DDBJ databases">
        <title>Walnut 2.0.</title>
        <authorList>
            <person name="Marrano A."/>
            <person name="Britton M."/>
            <person name="Zimin A.V."/>
            <person name="Zaini P.A."/>
            <person name="Workman R."/>
            <person name="Puiu D."/>
            <person name="Bianco L."/>
            <person name="Allen B.J."/>
            <person name="Troggio M."/>
            <person name="Leslie C.A."/>
            <person name="Timp W."/>
            <person name="Dendekar A."/>
            <person name="Salzberg S.L."/>
            <person name="Neale D.B."/>
        </authorList>
    </citation>
    <scope>NUCLEOTIDE SEQUENCE</scope>
    <source>
        <tissue evidence="12">Leaves</tissue>
    </source>
</reference>
<dbReference type="GO" id="GO:0005524">
    <property type="term" value="F:ATP binding"/>
    <property type="evidence" value="ECO:0007669"/>
    <property type="project" value="UniProtKB-KW"/>
</dbReference>
<comment type="similarity">
    <text evidence="2">Belongs to the ABC transporter superfamily. ABCG family. PDR (TC 3.A.1.205) subfamily.</text>
</comment>
<dbReference type="Gramene" id="Jr08_19660_p1">
    <property type="protein sequence ID" value="cds.Jr08_19660_p1"/>
    <property type="gene ID" value="Jr08_19660"/>
</dbReference>
<protein>
    <recommendedName>
        <fullName evidence="11">ABC transporter domain-containing protein</fullName>
    </recommendedName>
</protein>
<name>A0A833XBB9_JUGRE</name>
<dbReference type="InterPro" id="IPR027417">
    <property type="entry name" value="P-loop_NTPase"/>
</dbReference>
<dbReference type="AlphaFoldDB" id="A0A833XBB9"/>
<dbReference type="Pfam" id="PF00005">
    <property type="entry name" value="ABC_tran"/>
    <property type="match status" value="1"/>
</dbReference>
<dbReference type="PANTHER" id="PTHR19241">
    <property type="entry name" value="ATP-BINDING CASSETTE TRANSPORTER"/>
    <property type="match status" value="1"/>
</dbReference>
<evidence type="ECO:0000256" key="2">
    <source>
        <dbReference type="ARBA" id="ARBA00006012"/>
    </source>
</evidence>
<evidence type="ECO:0000256" key="8">
    <source>
        <dbReference type="ARBA" id="ARBA00022989"/>
    </source>
</evidence>
<evidence type="ECO:0000313" key="13">
    <source>
        <dbReference type="Proteomes" id="UP000619265"/>
    </source>
</evidence>
<feature type="transmembrane region" description="Helical" evidence="10">
    <location>
        <begin position="6"/>
        <end position="27"/>
    </location>
</feature>
<reference evidence="12" key="1">
    <citation type="submission" date="2015-10" db="EMBL/GenBank/DDBJ databases">
        <authorList>
            <person name="Martinez-Garcia P.J."/>
            <person name="Crepeau M.W."/>
            <person name="Puiu D."/>
            <person name="Gonzalez-Ibeas D."/>
            <person name="Whalen J."/>
            <person name="Stevens K."/>
            <person name="Paul R."/>
            <person name="Butterfield T."/>
            <person name="Britton M."/>
            <person name="Reagan R."/>
            <person name="Chakraborty S."/>
            <person name="Walawage S.L."/>
            <person name="Vasquez-Gross H.A."/>
            <person name="Cardeno C."/>
            <person name="Famula R."/>
            <person name="Pratt K."/>
            <person name="Kuruganti S."/>
            <person name="Aradhya M.K."/>
            <person name="Leslie C.A."/>
            <person name="Dandekar A.M."/>
            <person name="Salzberg S.L."/>
            <person name="Wegrzyn J.L."/>
            <person name="Langley C.H."/>
            <person name="Neale D.B."/>
        </authorList>
    </citation>
    <scope>NUCLEOTIDE SEQUENCE</scope>
    <source>
        <tissue evidence="12">Leaves</tissue>
    </source>
</reference>
<evidence type="ECO:0000256" key="6">
    <source>
        <dbReference type="ARBA" id="ARBA00022741"/>
    </source>
</evidence>
<feature type="transmembrane region" description="Helical" evidence="10">
    <location>
        <begin position="757"/>
        <end position="773"/>
    </location>
</feature>
<evidence type="ECO:0000256" key="1">
    <source>
        <dbReference type="ARBA" id="ARBA00004141"/>
    </source>
</evidence>
<dbReference type="Pfam" id="PF01061">
    <property type="entry name" value="ABC2_membrane"/>
    <property type="match status" value="2"/>
</dbReference>
<keyword evidence="3" id="KW-0813">Transport</keyword>
<organism evidence="12 13">
    <name type="scientific">Juglans regia</name>
    <name type="common">English walnut</name>
    <dbReference type="NCBI Taxonomy" id="51240"/>
    <lineage>
        <taxon>Eukaryota</taxon>
        <taxon>Viridiplantae</taxon>
        <taxon>Streptophyta</taxon>
        <taxon>Embryophyta</taxon>
        <taxon>Tracheophyta</taxon>
        <taxon>Spermatophyta</taxon>
        <taxon>Magnoliopsida</taxon>
        <taxon>eudicotyledons</taxon>
        <taxon>Gunneridae</taxon>
        <taxon>Pentapetalae</taxon>
        <taxon>rosids</taxon>
        <taxon>fabids</taxon>
        <taxon>Fagales</taxon>
        <taxon>Juglandaceae</taxon>
        <taxon>Juglans</taxon>
    </lineage>
</organism>
<dbReference type="Pfam" id="PF19055">
    <property type="entry name" value="ABC2_membrane_7"/>
    <property type="match status" value="1"/>
</dbReference>
<keyword evidence="5" id="KW-0677">Repeat</keyword>
<feature type="transmembrane region" description="Helical" evidence="10">
    <location>
        <begin position="123"/>
        <end position="142"/>
    </location>
</feature>
<gene>
    <name evidence="12" type="ORF">F2P56_019173</name>
</gene>
<dbReference type="FunFam" id="3.40.50.300:FF:000157">
    <property type="entry name" value="ABC transporter G family member 34"/>
    <property type="match status" value="1"/>
</dbReference>
<keyword evidence="8 10" id="KW-1133">Transmembrane helix</keyword>
<evidence type="ECO:0000256" key="7">
    <source>
        <dbReference type="ARBA" id="ARBA00022840"/>
    </source>
</evidence>
<feature type="transmembrane region" description="Helical" evidence="10">
    <location>
        <begin position="682"/>
        <end position="702"/>
    </location>
</feature>
<dbReference type="InterPro" id="IPR003439">
    <property type="entry name" value="ABC_transporter-like_ATP-bd"/>
</dbReference>
<dbReference type="GO" id="GO:0005886">
    <property type="term" value="C:plasma membrane"/>
    <property type="evidence" value="ECO:0007669"/>
    <property type="project" value="UniProtKB-ARBA"/>
</dbReference>
<feature type="transmembrane region" description="Helical" evidence="10">
    <location>
        <begin position="641"/>
        <end position="662"/>
    </location>
</feature>
<dbReference type="InterPro" id="IPR043926">
    <property type="entry name" value="ABCG_dom"/>
</dbReference>
<accession>A0A833XBB9</accession>
<comment type="subcellular location">
    <subcellularLocation>
        <location evidence="1">Membrane</location>
        <topology evidence="1">Multi-pass membrane protein</topology>
    </subcellularLocation>
</comment>
<dbReference type="Pfam" id="PF08370">
    <property type="entry name" value="PDR_assoc"/>
    <property type="match status" value="1"/>
</dbReference>
<keyword evidence="7" id="KW-0067">ATP-binding</keyword>
<dbReference type="InterPro" id="IPR034003">
    <property type="entry name" value="ABCG_PDR_2"/>
</dbReference>
<dbReference type="SUPFAM" id="SSF52540">
    <property type="entry name" value="P-loop containing nucleoside triphosphate hydrolases"/>
    <property type="match status" value="1"/>
</dbReference>